<reference evidence="2" key="1">
    <citation type="submission" date="2017-02" db="UniProtKB">
        <authorList>
            <consortium name="WormBaseParasite"/>
        </authorList>
    </citation>
    <scope>IDENTIFICATION</scope>
</reference>
<dbReference type="Gene3D" id="1.10.10.10">
    <property type="entry name" value="Winged helix-like DNA-binding domain superfamily/Winged helix DNA-binding domain"/>
    <property type="match status" value="1"/>
</dbReference>
<name>A0A0N4ZQ08_PARTI</name>
<organism evidence="1 2">
    <name type="scientific">Parastrongyloides trichosuri</name>
    <name type="common">Possum-specific nematode worm</name>
    <dbReference type="NCBI Taxonomy" id="131310"/>
    <lineage>
        <taxon>Eukaryota</taxon>
        <taxon>Metazoa</taxon>
        <taxon>Ecdysozoa</taxon>
        <taxon>Nematoda</taxon>
        <taxon>Chromadorea</taxon>
        <taxon>Rhabditida</taxon>
        <taxon>Tylenchina</taxon>
        <taxon>Panagrolaimomorpha</taxon>
        <taxon>Strongyloidoidea</taxon>
        <taxon>Strongyloididae</taxon>
        <taxon>Parastrongyloides</taxon>
    </lineage>
</organism>
<evidence type="ECO:0000313" key="2">
    <source>
        <dbReference type="WBParaSite" id="PTRK_0001061500.1"/>
    </source>
</evidence>
<sequence length="244" mass="28244">MSSPQSLDSSSSLSSDNSFDSTVSYQQSNIECTPVKSRKVEIKKHLIKEQINSGVYNKCIKPIPSYYEACQFVIDHIDSEVINFTMRMLMNPENASICHWTKYCWEFVIIDADSFVSAFCHEFDLNRNIITIAHLSKVYRTIGNNNIYGQCIIERVKCRRNAFRLFPKHQSFTYPKLKDFGNNSLATTFFKDEEKKVLIKLRNMQSKVPIFDRKRKGSGQSLSKNVENNGKVPRYEFHPYAGAY</sequence>
<dbReference type="WBParaSite" id="PTRK_0001061500.1">
    <property type="protein sequence ID" value="PTRK_0001061500.1"/>
    <property type="gene ID" value="PTRK_0001061500"/>
</dbReference>
<proteinExistence type="predicted"/>
<accession>A0A0N4ZQ08</accession>
<evidence type="ECO:0000313" key="1">
    <source>
        <dbReference type="Proteomes" id="UP000038045"/>
    </source>
</evidence>
<dbReference type="Proteomes" id="UP000038045">
    <property type="component" value="Unplaced"/>
</dbReference>
<protein>
    <submittedName>
        <fullName evidence="2">IBD domain-containing protein</fullName>
    </submittedName>
</protein>
<dbReference type="InterPro" id="IPR036388">
    <property type="entry name" value="WH-like_DNA-bd_sf"/>
</dbReference>
<keyword evidence="1" id="KW-1185">Reference proteome</keyword>
<dbReference type="AlphaFoldDB" id="A0A0N4ZQ08"/>